<protein>
    <recommendedName>
        <fullName evidence="5">RQC P-site tRNA stabilizing factor</fullName>
        <shortName evidence="5">RqcP</shortName>
    </recommendedName>
    <alternativeName>
        <fullName evidence="5">Ribosome-associated protein quality control protein P</fullName>
    </alternativeName>
</protein>
<dbReference type="SMART" id="SM00363">
    <property type="entry name" value="S4"/>
    <property type="match status" value="1"/>
</dbReference>
<keyword evidence="2 5" id="KW-0699">rRNA-binding</keyword>
<keyword evidence="4 5" id="KW-0648">Protein biosynthesis</keyword>
<dbReference type="Gene3D" id="3.10.290.10">
    <property type="entry name" value="RNA-binding S4 domain"/>
    <property type="match status" value="1"/>
</dbReference>
<dbReference type="InterPro" id="IPR036986">
    <property type="entry name" value="S4_RNA-bd_sf"/>
</dbReference>
<keyword evidence="1 5" id="KW-0820">tRNA-binding</keyword>
<evidence type="ECO:0000256" key="3">
    <source>
        <dbReference type="ARBA" id="ARBA00022884"/>
    </source>
</evidence>
<organism evidence="8 9">
    <name type="scientific">Sulfoacidibacillus thermotolerans</name>
    <name type="common">Acidibacillus sulfuroxidans</name>
    <dbReference type="NCBI Taxonomy" id="1765684"/>
    <lineage>
        <taxon>Bacteria</taxon>
        <taxon>Bacillati</taxon>
        <taxon>Bacillota</taxon>
        <taxon>Bacilli</taxon>
        <taxon>Bacillales</taxon>
        <taxon>Alicyclobacillaceae</taxon>
        <taxon>Sulfoacidibacillus</taxon>
    </lineage>
</organism>
<evidence type="ECO:0000313" key="8">
    <source>
        <dbReference type="EMBL" id="PWI58452.1"/>
    </source>
</evidence>
<dbReference type="Pfam" id="PF01479">
    <property type="entry name" value="S4"/>
    <property type="match status" value="1"/>
</dbReference>
<dbReference type="PROSITE" id="PS50889">
    <property type="entry name" value="S4"/>
    <property type="match status" value="1"/>
</dbReference>
<dbReference type="InterPro" id="IPR002942">
    <property type="entry name" value="S4_RNA-bd"/>
</dbReference>
<evidence type="ECO:0000256" key="2">
    <source>
        <dbReference type="ARBA" id="ARBA00022730"/>
    </source>
</evidence>
<dbReference type="OrthoDB" id="9805210at2"/>
<dbReference type="GO" id="GO:0043023">
    <property type="term" value="F:ribosomal large subunit binding"/>
    <property type="evidence" value="ECO:0007669"/>
    <property type="project" value="UniProtKB-UniRule"/>
</dbReference>
<name>A0A2U3DB18_SULT2</name>
<evidence type="ECO:0000256" key="6">
    <source>
        <dbReference type="SAM" id="MobiDB-lite"/>
    </source>
</evidence>
<dbReference type="HAMAP" id="MF_00871">
    <property type="entry name" value="RqcP"/>
    <property type="match status" value="1"/>
</dbReference>
<dbReference type="CDD" id="cd00165">
    <property type="entry name" value="S4"/>
    <property type="match status" value="1"/>
</dbReference>
<evidence type="ECO:0000256" key="4">
    <source>
        <dbReference type="ARBA" id="ARBA00022917"/>
    </source>
</evidence>
<feature type="compositionally biased region" description="Acidic residues" evidence="6">
    <location>
        <begin position="90"/>
        <end position="101"/>
    </location>
</feature>
<accession>A0A2U3DB18</accession>
<comment type="subunit">
    <text evidence="5">Associates with stalled 50S ribosomal subunits. Binds to RqcH, 23S rRNA and the P-site tRNA. Does not require RqcH for association with 50S subunits.</text>
</comment>
<feature type="region of interest" description="Disordered" evidence="6">
    <location>
        <begin position="81"/>
        <end position="101"/>
    </location>
</feature>
<keyword evidence="3 5" id="KW-0694">RNA-binding</keyword>
<dbReference type="EMBL" id="MPDK01000003">
    <property type="protein sequence ID" value="PWI58452.1"/>
    <property type="molecule type" value="Genomic_DNA"/>
</dbReference>
<dbReference type="GO" id="GO:0000049">
    <property type="term" value="F:tRNA binding"/>
    <property type="evidence" value="ECO:0007669"/>
    <property type="project" value="UniProtKB-UniRule"/>
</dbReference>
<dbReference type="GO" id="GO:0072344">
    <property type="term" value="P:rescue of stalled ribosome"/>
    <property type="evidence" value="ECO:0007669"/>
    <property type="project" value="UniProtKB-UniRule"/>
</dbReference>
<dbReference type="RefSeq" id="WP_109429639.1">
    <property type="nucleotide sequence ID" value="NZ_MPDK01000003.1"/>
</dbReference>
<gene>
    <name evidence="5" type="primary">rqcP</name>
    <name evidence="8" type="ORF">BM613_02675</name>
</gene>
<evidence type="ECO:0000313" key="9">
    <source>
        <dbReference type="Proteomes" id="UP000245380"/>
    </source>
</evidence>
<dbReference type="AlphaFoldDB" id="A0A2U3DB18"/>
<dbReference type="InterPro" id="IPR025490">
    <property type="entry name" value="RqcP"/>
</dbReference>
<feature type="domain" description="RNA-binding S4" evidence="7">
    <location>
        <begin position="1"/>
        <end position="64"/>
    </location>
</feature>
<evidence type="ECO:0000256" key="5">
    <source>
        <dbReference type="HAMAP-Rule" id="MF_00871"/>
    </source>
</evidence>
<evidence type="ECO:0000259" key="7">
    <source>
        <dbReference type="SMART" id="SM00363"/>
    </source>
</evidence>
<dbReference type="PIRSF" id="PIRSF038881">
    <property type="entry name" value="RNAbp_HP1423"/>
    <property type="match status" value="1"/>
</dbReference>
<dbReference type="GO" id="GO:0019843">
    <property type="term" value="F:rRNA binding"/>
    <property type="evidence" value="ECO:0007669"/>
    <property type="project" value="UniProtKB-UniRule"/>
</dbReference>
<evidence type="ECO:0000256" key="1">
    <source>
        <dbReference type="ARBA" id="ARBA00022555"/>
    </source>
</evidence>
<comment type="caution">
    <text evidence="8">The sequence shown here is derived from an EMBL/GenBank/DDBJ whole genome shotgun (WGS) entry which is preliminary data.</text>
</comment>
<keyword evidence="9" id="KW-1185">Reference proteome</keyword>
<sequence length="101" mass="11733">MRVDKFLKVSRLIKRRTLAKEICDSGRVEVNGRVAKAGTEVNVGDTLVIRFGQRILTVRIDQIVEQIRKENVLELYTVLQDEKRRSSREDSDEEDEDDLDD</sequence>
<proteinExistence type="inferred from homology"/>
<dbReference type="Proteomes" id="UP000245380">
    <property type="component" value="Unassembled WGS sequence"/>
</dbReference>
<dbReference type="SUPFAM" id="SSF55174">
    <property type="entry name" value="Alpha-L RNA-binding motif"/>
    <property type="match status" value="1"/>
</dbReference>
<comment type="function">
    <text evidence="5">Key component of the ribosome quality control system (RQC), a ribosome-associated complex that mediates the extraction of incompletely synthesized nascent chains from stalled ribosomes and their subsequent degradation. RqcH recruits Ala-charged tRNA, and with RqcP directs the elongation of stalled nascent chains on 50S ribosomal subunits, leading to non-templated C-terminal alanine extensions (Ala tail). The Ala tail promotes nascent chain degradation. RqcP is associated with the translocation-like movement of the peptidyl-tRNA from the A-site into the P-site.</text>
</comment>
<reference evidence="8 9" key="1">
    <citation type="submission" date="2016-11" db="EMBL/GenBank/DDBJ databases">
        <title>Comparative genomics of Acidibacillus ferroxidans species.</title>
        <authorList>
            <person name="Oliveira G."/>
            <person name="Nunes G."/>
            <person name="Oliveira R."/>
            <person name="Araujo F."/>
            <person name="Salim A."/>
            <person name="Scholte L."/>
            <person name="Morais D."/>
            <person name="Nancucheo I."/>
            <person name="Johnson D.B."/>
            <person name="Grail B."/>
            <person name="Bittencourt J."/>
            <person name="Valadares R."/>
        </authorList>
    </citation>
    <scope>NUCLEOTIDE SEQUENCE [LARGE SCALE GENOMIC DNA]</scope>
    <source>
        <strain evidence="8 9">Y002</strain>
    </source>
</reference>
<comment type="similarity">
    <text evidence="5">Belongs to the RqcP family.</text>
</comment>